<reference evidence="2" key="1">
    <citation type="journal article" date="2021" name="Sci. Rep.">
        <title>Diploid genomic architecture of Nitzschia inconspicua, an elite biomass production diatom.</title>
        <authorList>
            <person name="Oliver A."/>
            <person name="Podell S."/>
            <person name="Pinowska A."/>
            <person name="Traller J.C."/>
            <person name="Smith S.R."/>
            <person name="McClure R."/>
            <person name="Beliaev A."/>
            <person name="Bohutskyi P."/>
            <person name="Hill E.A."/>
            <person name="Rabines A."/>
            <person name="Zheng H."/>
            <person name="Allen L.Z."/>
            <person name="Kuo A."/>
            <person name="Grigoriev I.V."/>
            <person name="Allen A.E."/>
            <person name="Hazlebeck D."/>
            <person name="Allen E.E."/>
        </authorList>
    </citation>
    <scope>NUCLEOTIDE SEQUENCE</scope>
    <source>
        <strain evidence="2">Hildebrandi</strain>
    </source>
</reference>
<keyword evidence="3" id="KW-1185">Reference proteome</keyword>
<organism evidence="2 3">
    <name type="scientific">Nitzschia inconspicua</name>
    <dbReference type="NCBI Taxonomy" id="303405"/>
    <lineage>
        <taxon>Eukaryota</taxon>
        <taxon>Sar</taxon>
        <taxon>Stramenopiles</taxon>
        <taxon>Ochrophyta</taxon>
        <taxon>Bacillariophyta</taxon>
        <taxon>Bacillariophyceae</taxon>
        <taxon>Bacillariophycidae</taxon>
        <taxon>Bacillariales</taxon>
        <taxon>Bacillariaceae</taxon>
        <taxon>Nitzschia</taxon>
    </lineage>
</organism>
<evidence type="ECO:0000313" key="2">
    <source>
        <dbReference type="EMBL" id="KAG7374031.1"/>
    </source>
</evidence>
<evidence type="ECO:0000313" key="3">
    <source>
        <dbReference type="Proteomes" id="UP000693970"/>
    </source>
</evidence>
<evidence type="ECO:0000256" key="1">
    <source>
        <dbReference type="PROSITE-ProRule" id="PRU00023"/>
    </source>
</evidence>
<reference evidence="2" key="2">
    <citation type="submission" date="2021-04" db="EMBL/GenBank/DDBJ databases">
        <authorList>
            <person name="Podell S."/>
        </authorList>
    </citation>
    <scope>NUCLEOTIDE SEQUENCE</scope>
    <source>
        <strain evidence="2">Hildebrandi</strain>
    </source>
</reference>
<dbReference type="PANTHER" id="PTHR24183">
    <property type="entry name" value="FIBRONECTIN TYPE 3 AND ANKYRIN REPEAT DOMAINS PROTEIN 1"/>
    <property type="match status" value="1"/>
</dbReference>
<proteinExistence type="predicted"/>
<feature type="repeat" description="ANK" evidence="1">
    <location>
        <begin position="781"/>
        <end position="813"/>
    </location>
</feature>
<protein>
    <submittedName>
        <fullName evidence="2">Ankyrin repeat domain protein</fullName>
    </submittedName>
</protein>
<sequence length="850" mass="97169">MSVRLTEEERKRIIDNLLFYRHDAFGGLPRYGLFSDCPLNPMTTVPPLGWCQGQYQSLLNYHNRTCQSSTVTGHYTFQESPILDGMPGPANQPMKAPVSIPSEPTTGPSGPLMIQASRNQLSKKAAVVTPVKRTPSPSSTAPSAPSNLAWRAFSNEISMVEMLMELPQDIRHDVYLSAIHIERPSLDQPWGLGFVNVGDDRLIISNAKWNHHVTCHWCRGAKIRAKGCRDISFDPMSIYTTKPLIECRNDSMYASRLLSAMSIPKECSDCFDGDRQLYPGDLVLAIDGHSMPSFGSLVSVVDHLKSVHMTTIMVARCTEFKAAAACFKDSPSEIVTMAIKAWNKISPSPTQLSHRTQTSPVHRHLFTKPSRPPPVVLRNPLFQGEDGQDLPYDDNDMLYIPDDGTSAKMFLLPIDDFQHWLKRRKETWRRKYTVFKHSHEGCEKRRISTSTLEKRDVEICCTVATDFWSQQGFTSFSDWMTSRVRQWKMSYSWNKRKRKRIQEDCEEVVHISTETCQFTHWLNVRRRQWRLQRRKRQRRKVETSSGEFVPVENDSVLAFSSTAASSIPESTPITSKKSCTTRKFSSEDKEMAILDEIIEAEEAQRQKRARIKSVPIDIARFFDSANGIPDDIIVKCFEYLERKEHVRVLSIDRGTSKSLQARENVWKSLCPANWILPRRPRKPWHELYCCRLKSEYEQHQKRWDDLLVRCAAILDVSDALCKIEKLIEQAQSSFGFDVDYVSGVVCERNSLLNLAVIHKRHKVTRWLVDVKGADIETFDRGNFTPLLNAAWGGDRMLVRFFLQKGADRGVRGTQHYSKAIAPPGFEGMTADQWAEKRGHPEVAKLIRLGL</sequence>
<gene>
    <name evidence="2" type="ORF">IV203_013126</name>
</gene>
<dbReference type="PANTHER" id="PTHR24183:SF1">
    <property type="entry name" value="FIBRONECTIN TYPE 3 AND ANKYRIN REPEAT DOMAINS PROTEIN 1"/>
    <property type="match status" value="1"/>
</dbReference>
<dbReference type="GO" id="GO:0005634">
    <property type="term" value="C:nucleus"/>
    <property type="evidence" value="ECO:0007669"/>
    <property type="project" value="TreeGrafter"/>
</dbReference>
<dbReference type="EMBL" id="JAGRRH010000001">
    <property type="protein sequence ID" value="KAG7374031.1"/>
    <property type="molecule type" value="Genomic_DNA"/>
</dbReference>
<dbReference type="OrthoDB" id="20872at2759"/>
<dbReference type="InterPro" id="IPR002110">
    <property type="entry name" value="Ankyrin_rpt"/>
</dbReference>
<accession>A0A9K3M6F0</accession>
<name>A0A9K3M6F0_9STRA</name>
<comment type="caution">
    <text evidence="2">The sequence shown here is derived from an EMBL/GenBank/DDBJ whole genome shotgun (WGS) entry which is preliminary data.</text>
</comment>
<dbReference type="PROSITE" id="PS50088">
    <property type="entry name" value="ANK_REPEAT"/>
    <property type="match status" value="1"/>
</dbReference>
<keyword evidence="1" id="KW-0040">ANK repeat</keyword>
<dbReference type="AlphaFoldDB" id="A0A9K3M6F0"/>
<dbReference type="Proteomes" id="UP000693970">
    <property type="component" value="Unassembled WGS sequence"/>
</dbReference>